<dbReference type="GO" id="GO:0046872">
    <property type="term" value="F:metal ion binding"/>
    <property type="evidence" value="ECO:0007669"/>
    <property type="project" value="UniProtKB-KW"/>
</dbReference>
<reference evidence="1" key="1">
    <citation type="journal article" date="2023" name="bioRxiv">
        <title>Scaffold-level genome assemblies of two parasitoid biocontrol wasps reveal the parthenogenesis mechanism and an associated novel virus.</title>
        <authorList>
            <person name="Inwood S."/>
            <person name="Skelly J."/>
            <person name="Guhlin J."/>
            <person name="Harrop T."/>
            <person name="Goldson S."/>
            <person name="Dearden P."/>
        </authorList>
    </citation>
    <scope>NUCLEOTIDE SEQUENCE</scope>
    <source>
        <strain evidence="1">Irish</strain>
        <tissue evidence="1">Whole body</tissue>
    </source>
</reference>
<comment type="caution">
    <text evidence="1">The sequence shown here is derived from an EMBL/GenBank/DDBJ whole genome shotgun (WGS) entry which is preliminary data.</text>
</comment>
<evidence type="ECO:0000313" key="2">
    <source>
        <dbReference type="Proteomes" id="UP001168990"/>
    </source>
</evidence>
<evidence type="ECO:0000313" key="1">
    <source>
        <dbReference type="EMBL" id="KAK0156847.1"/>
    </source>
</evidence>
<reference evidence="1" key="2">
    <citation type="submission" date="2023-03" db="EMBL/GenBank/DDBJ databases">
        <authorList>
            <person name="Inwood S.N."/>
            <person name="Skelly J.G."/>
            <person name="Guhlin J."/>
            <person name="Harrop T.W.R."/>
            <person name="Goldson S.G."/>
            <person name="Dearden P.K."/>
        </authorList>
    </citation>
    <scope>NUCLEOTIDE SEQUENCE</scope>
    <source>
        <strain evidence="1">Irish</strain>
        <tissue evidence="1">Whole body</tissue>
    </source>
</reference>
<gene>
    <name evidence="1" type="ORF">PV328_012221</name>
</gene>
<dbReference type="Proteomes" id="UP001168990">
    <property type="component" value="Unassembled WGS sequence"/>
</dbReference>
<sequence>MTPDIDPLEYKERLEWSQNSLNQFKIFFSKNPNRVFFRNKPRSLLPPGPHILISPEAQCKCFGYDYYRIRSLVSAQRVLQGACLEPLQCNKIGIEQPYSASIWPLDGTPCSKKLKVCWAGQCVISTKRNED</sequence>
<dbReference type="Gene3D" id="3.40.1620.60">
    <property type="match status" value="1"/>
</dbReference>
<keyword evidence="2" id="KW-1185">Reference proteome</keyword>
<protein>
    <submittedName>
        <fullName evidence="1">Uncharacterized protein</fullName>
    </submittedName>
</protein>
<dbReference type="AlphaFoldDB" id="A0AA39C2L9"/>
<accession>A0AA39C2L9</accession>
<dbReference type="GO" id="GO:0016787">
    <property type="term" value="F:hydrolase activity"/>
    <property type="evidence" value="ECO:0007669"/>
    <property type="project" value="UniProtKB-KW"/>
</dbReference>
<organism evidence="1 2">
    <name type="scientific">Microctonus aethiopoides</name>
    <dbReference type="NCBI Taxonomy" id="144406"/>
    <lineage>
        <taxon>Eukaryota</taxon>
        <taxon>Metazoa</taxon>
        <taxon>Ecdysozoa</taxon>
        <taxon>Arthropoda</taxon>
        <taxon>Hexapoda</taxon>
        <taxon>Insecta</taxon>
        <taxon>Pterygota</taxon>
        <taxon>Neoptera</taxon>
        <taxon>Endopterygota</taxon>
        <taxon>Hymenoptera</taxon>
        <taxon>Apocrita</taxon>
        <taxon>Ichneumonoidea</taxon>
        <taxon>Braconidae</taxon>
        <taxon>Euphorinae</taxon>
        <taxon>Microctonus</taxon>
    </lineage>
</organism>
<dbReference type="EMBL" id="JAQQBS010002154">
    <property type="protein sequence ID" value="KAK0156847.1"/>
    <property type="molecule type" value="Genomic_DNA"/>
</dbReference>
<proteinExistence type="predicted"/>
<name>A0AA39C2L9_9HYME</name>